<protein>
    <recommendedName>
        <fullName evidence="2">Large polyvalent protein associated domain-containing protein</fullName>
    </recommendedName>
</protein>
<organism evidence="1">
    <name type="scientific">viral metagenome</name>
    <dbReference type="NCBI Taxonomy" id="1070528"/>
    <lineage>
        <taxon>unclassified sequences</taxon>
        <taxon>metagenomes</taxon>
        <taxon>organismal metagenomes</taxon>
    </lineage>
</organism>
<sequence length="1097" mass="122599">MGAFTDDIKAVQKEQFSFRGMGAFEKEVSRTTAQQAEAEPFVPFTEEEKQNHPVLYELNKGASFTARMALSMVPFLRFALPEVRTSFKYLDFGEQVTSLAWEGFGALLLGGPSVFKKASDAMRVASRMAKTPIPLLTRTAGEEAGWHFFSMQAAREGVLRSQFHFRGPERKAILKYLRKDKGALTAYEMDQTLAGGSFTKAWEKHTARPSGVAYAQRMPSDEVLAAIDKSQKSTLRHLYRQREWNKGMREAGFLDEKIKGLDWADKAFQRQAEHFGSNVTLATATEREVATFFANMLESPNRVKGILTPGGFWPSLISPMRIIFGKMDRIWGAKEKVFDMAADAFHGSRLATSSFLKTGFELFQRRGFGKLSQNAKTGETLFTFAPQYTGKVYEAAFRLISESEKIMMEAGQRAASRAPRSAAQILARARKQSATLLQDPIFKQKEVQDLFFAWKDFGDHLYGTRATWKIGTLLEEMPLDLSNEAIRLAVDSTRRYASSELGKYFLSPMLGGRPFSAAEKIEAVERVLARVKNDIAVVFSDAFEVGNKVGGERFKAIEGIVRKFETELSVAKRPFDKGNWIPYHEGYFEHISTKQRGLDLDLLSQLAGGNSTFYQELQSLPGLTEPITDLNSLFLINSRQLAKEMNLYPDLVAAIKDASLMPKAVREVTEHLTARMLNIPSRIDADLGHWASKTVGVLSQKVKQLVGKGGKAVPKTDIQGAREISEFVQTINDYAYMGAFGFRPFSALRNMFQPFINVPADLGGGILDTVHLAKGLKTMFSPAGKEARAYIRKIGAITEYAPEIFVKKGFFPSGKEVTLGGKLIRLPTRDRVRDTLTTLFRASDRFNRHLSGMAAMSKWDAALAKVGPLTESNLSRFMKESGASLRQEWETAKLAKLLKNGQFDTARAEFVKDVIADTQYLYGIIDAPYISGKWGSVGRAGIVFQSWMMNYGSLMEKWLRTGEASDKVRRMATWMFTGFALDEVATQFWGEGTAERMTLFGPFPREMQIPPAFAPLFYGTRAFLAGLDTAVGRDPKYIDENIRRFVDSFVIFLPAGLQAKQLWMGGKKEGFEGVAKGVLKLKPPSKDYPGPVFGLFR</sequence>
<evidence type="ECO:0000313" key="1">
    <source>
        <dbReference type="EMBL" id="QJA48628.1"/>
    </source>
</evidence>
<accession>A0A6H1ZM85</accession>
<reference evidence="1" key="1">
    <citation type="submission" date="2020-03" db="EMBL/GenBank/DDBJ databases">
        <title>The deep terrestrial virosphere.</title>
        <authorList>
            <person name="Holmfeldt K."/>
            <person name="Nilsson E."/>
            <person name="Simone D."/>
            <person name="Lopez-Fernandez M."/>
            <person name="Wu X."/>
            <person name="de Brujin I."/>
            <person name="Lundin D."/>
            <person name="Andersson A."/>
            <person name="Bertilsson S."/>
            <person name="Dopson M."/>
        </authorList>
    </citation>
    <scope>NUCLEOTIDE SEQUENCE</scope>
    <source>
        <strain evidence="1">TM448A01065</strain>
    </source>
</reference>
<gene>
    <name evidence="1" type="ORF">TM448A01065_0012</name>
</gene>
<evidence type="ECO:0008006" key="2">
    <source>
        <dbReference type="Google" id="ProtNLM"/>
    </source>
</evidence>
<proteinExistence type="predicted"/>
<dbReference type="EMBL" id="MT144093">
    <property type="protein sequence ID" value="QJA48628.1"/>
    <property type="molecule type" value="Genomic_DNA"/>
</dbReference>
<name>A0A6H1ZM85_9ZZZZ</name>
<dbReference type="AlphaFoldDB" id="A0A6H1ZM85"/>